<feature type="region of interest" description="Disordered" evidence="4">
    <location>
        <begin position="165"/>
        <end position="185"/>
    </location>
</feature>
<proteinExistence type="predicted"/>
<dbReference type="PANTHER" id="PTHR24198">
    <property type="entry name" value="ANKYRIN REPEAT AND PROTEIN KINASE DOMAIN-CONTAINING PROTEIN"/>
    <property type="match status" value="1"/>
</dbReference>
<keyword evidence="6" id="KW-1185">Reference proteome</keyword>
<sequence>MSSHAGRRSTAKQAIPPSCPLAARPWWRRRQYLPAWDVENIRTRLRCAAYAGHADRVAERLVRKMDVERTGLLTLEQLRRVVRLKLRVPARNVPDKDLASMFHMLDFEDADVVRVSDLVEFVLADPPVTAFSSSTKGGMTANFWDTRSTSATRLTASGSMGTLDATSFSPTRSARSRSSSPTLEVTKDFTSPRLQPILTPKEVTFNTPARSRSWSFADQILLACQRGDFARLSRLLVPQRGVEGPLTPELGGACAHLTAGNGHAACCELLLRAHVDPETRDRNGATLLARAALYGHRDLAQLLLKQWRANPLDADNMGRNAAHVACLNDLRTVQMLAEHTPSAVHARDAAGRSCFYYALGNPRCEVQTRLVQYLVFCKCDADAVDTNGRTALTYAGEAGNREVVSLLLSRGARPRPFAQGTAQHSQVLRSRRCFECSSRAACQACRHLDATVHPDQPGVLQGESTQLLKLLDALATMPQKNEAAESFRELVTALG</sequence>
<reference evidence="5" key="1">
    <citation type="submission" date="2021-02" db="EMBL/GenBank/DDBJ databases">
        <authorList>
            <person name="Dougan E. K."/>
            <person name="Rhodes N."/>
            <person name="Thang M."/>
            <person name="Chan C."/>
        </authorList>
    </citation>
    <scope>NUCLEOTIDE SEQUENCE</scope>
</reference>
<dbReference type="EMBL" id="CAJNIZ010041169">
    <property type="protein sequence ID" value="CAE7611765.1"/>
    <property type="molecule type" value="Genomic_DNA"/>
</dbReference>
<dbReference type="InterPro" id="IPR002110">
    <property type="entry name" value="Ankyrin_rpt"/>
</dbReference>
<feature type="repeat" description="ANK" evidence="3">
    <location>
        <begin position="387"/>
        <end position="412"/>
    </location>
</feature>
<organism evidence="5 6">
    <name type="scientific">Symbiodinium pilosum</name>
    <name type="common">Dinoflagellate</name>
    <dbReference type="NCBI Taxonomy" id="2952"/>
    <lineage>
        <taxon>Eukaryota</taxon>
        <taxon>Sar</taxon>
        <taxon>Alveolata</taxon>
        <taxon>Dinophyceae</taxon>
        <taxon>Suessiales</taxon>
        <taxon>Symbiodiniaceae</taxon>
        <taxon>Symbiodinium</taxon>
    </lineage>
</organism>
<keyword evidence="1" id="KW-0677">Repeat</keyword>
<dbReference type="AlphaFoldDB" id="A0A812V631"/>
<dbReference type="PROSITE" id="PS50297">
    <property type="entry name" value="ANK_REP_REGION"/>
    <property type="match status" value="1"/>
</dbReference>
<dbReference type="PROSITE" id="PS50088">
    <property type="entry name" value="ANK_REPEAT"/>
    <property type="match status" value="1"/>
</dbReference>
<dbReference type="SMART" id="SM00248">
    <property type="entry name" value="ANK"/>
    <property type="match status" value="6"/>
</dbReference>
<feature type="compositionally biased region" description="Low complexity" evidence="4">
    <location>
        <begin position="165"/>
        <end position="182"/>
    </location>
</feature>
<comment type="caution">
    <text evidence="5">The sequence shown here is derived from an EMBL/GenBank/DDBJ whole genome shotgun (WGS) entry which is preliminary data.</text>
</comment>
<evidence type="ECO:0000256" key="4">
    <source>
        <dbReference type="SAM" id="MobiDB-lite"/>
    </source>
</evidence>
<dbReference type="Proteomes" id="UP000649617">
    <property type="component" value="Unassembled WGS sequence"/>
</dbReference>
<gene>
    <name evidence="5" type="primary">Rai14</name>
    <name evidence="5" type="ORF">SPIL2461_LOCUS16118</name>
</gene>
<evidence type="ECO:0000313" key="6">
    <source>
        <dbReference type="Proteomes" id="UP000649617"/>
    </source>
</evidence>
<evidence type="ECO:0000313" key="5">
    <source>
        <dbReference type="EMBL" id="CAE7611765.1"/>
    </source>
</evidence>
<dbReference type="SUPFAM" id="SSF47473">
    <property type="entry name" value="EF-hand"/>
    <property type="match status" value="1"/>
</dbReference>
<dbReference type="Pfam" id="PF12796">
    <property type="entry name" value="Ank_2"/>
    <property type="match status" value="2"/>
</dbReference>
<dbReference type="Gene3D" id="1.25.40.20">
    <property type="entry name" value="Ankyrin repeat-containing domain"/>
    <property type="match status" value="1"/>
</dbReference>
<accession>A0A812V631</accession>
<evidence type="ECO:0000256" key="2">
    <source>
        <dbReference type="ARBA" id="ARBA00023043"/>
    </source>
</evidence>
<protein>
    <submittedName>
        <fullName evidence="5">Rai14 protein</fullName>
    </submittedName>
</protein>
<name>A0A812V631_SYMPI</name>
<keyword evidence="2 3" id="KW-0040">ANK repeat</keyword>
<dbReference type="PANTHER" id="PTHR24198:SF165">
    <property type="entry name" value="ANKYRIN REPEAT-CONTAINING PROTEIN-RELATED"/>
    <property type="match status" value="1"/>
</dbReference>
<dbReference type="SUPFAM" id="SSF48403">
    <property type="entry name" value="Ankyrin repeat"/>
    <property type="match status" value="1"/>
</dbReference>
<evidence type="ECO:0000256" key="3">
    <source>
        <dbReference type="PROSITE-ProRule" id="PRU00023"/>
    </source>
</evidence>
<dbReference type="InterPro" id="IPR036770">
    <property type="entry name" value="Ankyrin_rpt-contain_sf"/>
</dbReference>
<evidence type="ECO:0000256" key="1">
    <source>
        <dbReference type="ARBA" id="ARBA00022737"/>
    </source>
</evidence>
<dbReference type="OrthoDB" id="432815at2759"/>
<dbReference type="InterPro" id="IPR011992">
    <property type="entry name" value="EF-hand-dom_pair"/>
</dbReference>